<dbReference type="GO" id="GO:0044780">
    <property type="term" value="P:bacterial-type flagellum assembly"/>
    <property type="evidence" value="ECO:0007669"/>
    <property type="project" value="InterPro"/>
</dbReference>
<feature type="compositionally biased region" description="Low complexity" evidence="4">
    <location>
        <begin position="57"/>
        <end position="87"/>
    </location>
</feature>
<dbReference type="CDD" id="cd17470">
    <property type="entry name" value="T3SS_Flik_C"/>
    <property type="match status" value="1"/>
</dbReference>
<dbReference type="InterPro" id="IPR052563">
    <property type="entry name" value="FliK"/>
</dbReference>
<dbReference type="InterPro" id="IPR038610">
    <property type="entry name" value="FliK-like_C_sf"/>
</dbReference>
<evidence type="ECO:0000256" key="3">
    <source>
        <dbReference type="ARBA" id="ARBA00022795"/>
    </source>
</evidence>
<dbReference type="Proteomes" id="UP000636453">
    <property type="component" value="Unassembled WGS sequence"/>
</dbReference>
<feature type="domain" description="Flagellar hook-length control protein-like C-terminal" evidence="5">
    <location>
        <begin position="252"/>
        <end position="326"/>
    </location>
</feature>
<feature type="compositionally biased region" description="Low complexity" evidence="4">
    <location>
        <begin position="94"/>
        <end position="105"/>
    </location>
</feature>
<protein>
    <recommendedName>
        <fullName evidence="5">Flagellar hook-length control protein-like C-terminal domain-containing protein</fullName>
    </recommendedName>
</protein>
<name>A0A918Z4W3_9GAMM</name>
<dbReference type="GO" id="GO:0009424">
    <property type="term" value="C:bacterial-type flagellum hook"/>
    <property type="evidence" value="ECO:0007669"/>
    <property type="project" value="InterPro"/>
</dbReference>
<dbReference type="PANTHER" id="PTHR37533">
    <property type="entry name" value="FLAGELLAR HOOK-LENGTH CONTROL PROTEIN"/>
    <property type="match status" value="1"/>
</dbReference>
<evidence type="ECO:0000259" key="5">
    <source>
        <dbReference type="Pfam" id="PF02120"/>
    </source>
</evidence>
<evidence type="ECO:0000313" key="6">
    <source>
        <dbReference type="EMBL" id="GHE37508.1"/>
    </source>
</evidence>
<keyword evidence="7" id="KW-1185">Reference proteome</keyword>
<feature type="region of interest" description="Disordered" evidence="4">
    <location>
        <begin position="120"/>
        <end position="173"/>
    </location>
</feature>
<dbReference type="Gene3D" id="3.30.750.140">
    <property type="match status" value="1"/>
</dbReference>
<dbReference type="PANTHER" id="PTHR37533:SF2">
    <property type="entry name" value="FLAGELLAR HOOK-LENGTH CONTROL PROTEIN"/>
    <property type="match status" value="1"/>
</dbReference>
<feature type="compositionally biased region" description="Pro residues" evidence="4">
    <location>
        <begin position="147"/>
        <end position="156"/>
    </location>
</feature>
<evidence type="ECO:0000256" key="1">
    <source>
        <dbReference type="ARBA" id="ARBA00003944"/>
    </source>
</evidence>
<keyword evidence="3" id="KW-1005">Bacterial flagellum biogenesis</keyword>
<evidence type="ECO:0000256" key="2">
    <source>
        <dbReference type="ARBA" id="ARBA00009149"/>
    </source>
</evidence>
<accession>A0A918Z4W3</accession>
<dbReference type="PRINTS" id="PR01007">
    <property type="entry name" value="FLGHOOKFLIK"/>
</dbReference>
<evidence type="ECO:0000313" key="7">
    <source>
        <dbReference type="Proteomes" id="UP000636453"/>
    </source>
</evidence>
<feature type="region of interest" description="Disordered" evidence="4">
    <location>
        <begin position="1"/>
        <end position="25"/>
    </location>
</feature>
<reference evidence="6" key="1">
    <citation type="journal article" date="2014" name="Int. J. Syst. Evol. Microbiol.">
        <title>Complete genome sequence of Corynebacterium casei LMG S-19264T (=DSM 44701T), isolated from a smear-ripened cheese.</title>
        <authorList>
            <consortium name="US DOE Joint Genome Institute (JGI-PGF)"/>
            <person name="Walter F."/>
            <person name="Albersmeier A."/>
            <person name="Kalinowski J."/>
            <person name="Ruckert C."/>
        </authorList>
    </citation>
    <scope>NUCLEOTIDE SEQUENCE</scope>
    <source>
        <strain evidence="6">KCTC 32020</strain>
    </source>
</reference>
<dbReference type="Pfam" id="PF02120">
    <property type="entry name" value="Flg_hook"/>
    <property type="match status" value="1"/>
</dbReference>
<comment type="similarity">
    <text evidence="2">Belongs to the FliK family.</text>
</comment>
<feature type="compositionally biased region" description="Low complexity" evidence="4">
    <location>
        <begin position="16"/>
        <end position="25"/>
    </location>
</feature>
<evidence type="ECO:0000256" key="4">
    <source>
        <dbReference type="SAM" id="MobiDB-lite"/>
    </source>
</evidence>
<sequence length="371" mass="36127">MNPIGVAPPSTPAAPPAGGEASAADGAAGLFAQLLAASAPGVDPRALPPATPPRPTPEALSPDPAALAAALAMPADEPAPDADAAPTADERGDAAPGDPARGDAAPTLLPALLMLFGPLTAPPPRGDAATGANAPTAVEAGPAPHRGGPPPAPAAIPAPAATADATPSAGAAEAAPLPADMLPLADGAAPVRTAPAPAASANGNANPNAIAPAAAPSTHEAVGGAHEVAPAVPAEPAPSLEGDELADALAARLTWQAHQQVSRAEIRVSPPELGAIEIDIQLDGRELRAEFSSANAEVRQALEAGLPRLRELLDGQGLQLVHAEVGGHGRSAPHAAPAPRALSAFGAEGAEPDRPAAAALARRIGLLDEYA</sequence>
<organism evidence="6 7">
    <name type="scientific">Vulcaniibacterium thermophilum</name>
    <dbReference type="NCBI Taxonomy" id="1169913"/>
    <lineage>
        <taxon>Bacteria</taxon>
        <taxon>Pseudomonadati</taxon>
        <taxon>Pseudomonadota</taxon>
        <taxon>Gammaproteobacteria</taxon>
        <taxon>Lysobacterales</taxon>
        <taxon>Lysobacteraceae</taxon>
        <taxon>Vulcaniibacterium</taxon>
    </lineage>
</organism>
<dbReference type="RefSeq" id="WP_189766629.1">
    <property type="nucleotide sequence ID" value="NZ_BNCF01000010.1"/>
</dbReference>
<feature type="region of interest" description="Disordered" evidence="4">
    <location>
        <begin position="193"/>
        <end position="225"/>
    </location>
</feature>
<dbReference type="InterPro" id="IPR001635">
    <property type="entry name" value="Flag_hook_Flik"/>
</dbReference>
<feature type="compositionally biased region" description="Pro residues" evidence="4">
    <location>
        <begin position="46"/>
        <end position="56"/>
    </location>
</feature>
<feature type="compositionally biased region" description="Low complexity" evidence="4">
    <location>
        <begin position="157"/>
        <end position="173"/>
    </location>
</feature>
<reference evidence="6" key="2">
    <citation type="submission" date="2020-09" db="EMBL/GenBank/DDBJ databases">
        <authorList>
            <person name="Sun Q."/>
            <person name="Kim S."/>
        </authorList>
    </citation>
    <scope>NUCLEOTIDE SEQUENCE</scope>
    <source>
        <strain evidence="6">KCTC 32020</strain>
    </source>
</reference>
<feature type="region of interest" description="Disordered" evidence="4">
    <location>
        <begin position="41"/>
        <end position="105"/>
    </location>
</feature>
<comment type="caution">
    <text evidence="6">The sequence shown here is derived from an EMBL/GenBank/DDBJ whole genome shotgun (WGS) entry which is preliminary data.</text>
</comment>
<dbReference type="EMBL" id="BNCF01000010">
    <property type="protein sequence ID" value="GHE37508.1"/>
    <property type="molecule type" value="Genomic_DNA"/>
</dbReference>
<comment type="function">
    <text evidence="1">Controls the length of the flagellar hook.</text>
</comment>
<proteinExistence type="inferred from homology"/>
<dbReference type="AlphaFoldDB" id="A0A918Z4W3"/>
<gene>
    <name evidence="6" type="ORF">GCM10007167_19610</name>
</gene>
<dbReference type="InterPro" id="IPR021136">
    <property type="entry name" value="Flagellar_hook_control-like_C"/>
</dbReference>